<dbReference type="HOGENOM" id="CLU_1392529_0_0_1"/>
<feature type="transmembrane region" description="Helical" evidence="1">
    <location>
        <begin position="12"/>
        <end position="29"/>
    </location>
</feature>
<keyword evidence="1" id="KW-0472">Membrane</keyword>
<reference evidence="2 4" key="1">
    <citation type="journal article" date="2012" name="Nature">
        <title>Algal genomes reveal evolutionary mosaicism and the fate of nucleomorphs.</title>
        <authorList>
            <consortium name="DOE Joint Genome Institute"/>
            <person name="Curtis B.A."/>
            <person name="Tanifuji G."/>
            <person name="Burki F."/>
            <person name="Gruber A."/>
            <person name="Irimia M."/>
            <person name="Maruyama S."/>
            <person name="Arias M.C."/>
            <person name="Ball S.G."/>
            <person name="Gile G.H."/>
            <person name="Hirakawa Y."/>
            <person name="Hopkins J.F."/>
            <person name="Kuo A."/>
            <person name="Rensing S.A."/>
            <person name="Schmutz J."/>
            <person name="Symeonidi A."/>
            <person name="Elias M."/>
            <person name="Eveleigh R.J."/>
            <person name="Herman E.K."/>
            <person name="Klute M.J."/>
            <person name="Nakayama T."/>
            <person name="Obornik M."/>
            <person name="Reyes-Prieto A."/>
            <person name="Armbrust E.V."/>
            <person name="Aves S.J."/>
            <person name="Beiko R.G."/>
            <person name="Coutinho P."/>
            <person name="Dacks J.B."/>
            <person name="Durnford D.G."/>
            <person name="Fast N.M."/>
            <person name="Green B.R."/>
            <person name="Grisdale C.J."/>
            <person name="Hempel F."/>
            <person name="Henrissat B."/>
            <person name="Hoppner M.P."/>
            <person name="Ishida K."/>
            <person name="Kim E."/>
            <person name="Koreny L."/>
            <person name="Kroth P.G."/>
            <person name="Liu Y."/>
            <person name="Malik S.B."/>
            <person name="Maier U.G."/>
            <person name="McRose D."/>
            <person name="Mock T."/>
            <person name="Neilson J.A."/>
            <person name="Onodera N.T."/>
            <person name="Poole A.M."/>
            <person name="Pritham E.J."/>
            <person name="Richards T.A."/>
            <person name="Rocap G."/>
            <person name="Roy S.W."/>
            <person name="Sarai C."/>
            <person name="Schaack S."/>
            <person name="Shirato S."/>
            <person name="Slamovits C.H."/>
            <person name="Spencer D.F."/>
            <person name="Suzuki S."/>
            <person name="Worden A.Z."/>
            <person name="Zauner S."/>
            <person name="Barry K."/>
            <person name="Bell C."/>
            <person name="Bharti A.K."/>
            <person name="Crow J.A."/>
            <person name="Grimwood J."/>
            <person name="Kramer R."/>
            <person name="Lindquist E."/>
            <person name="Lucas S."/>
            <person name="Salamov A."/>
            <person name="McFadden G.I."/>
            <person name="Lane C.E."/>
            <person name="Keeling P.J."/>
            <person name="Gray M.W."/>
            <person name="Grigoriev I.V."/>
            <person name="Archibald J.M."/>
        </authorList>
    </citation>
    <scope>NUCLEOTIDE SEQUENCE</scope>
    <source>
        <strain evidence="2 4">CCMP2712</strain>
    </source>
</reference>
<gene>
    <name evidence="2" type="ORF">GUITHDRAFT_106511</name>
</gene>
<evidence type="ECO:0000313" key="2">
    <source>
        <dbReference type="EMBL" id="EKX47524.1"/>
    </source>
</evidence>
<keyword evidence="1" id="KW-0812">Transmembrane</keyword>
<dbReference type="GeneID" id="17304333"/>
<evidence type="ECO:0000313" key="3">
    <source>
        <dbReference type="EnsemblProtists" id="EKX47524"/>
    </source>
</evidence>
<dbReference type="AlphaFoldDB" id="L1JHA9"/>
<dbReference type="Proteomes" id="UP000011087">
    <property type="component" value="Unassembled WGS sequence"/>
</dbReference>
<dbReference type="EnsemblProtists" id="EKX47524">
    <property type="protein sequence ID" value="EKX47524"/>
    <property type="gene ID" value="GUITHDRAFT_106511"/>
</dbReference>
<dbReference type="KEGG" id="gtt:GUITHDRAFT_106511"/>
<protein>
    <submittedName>
        <fullName evidence="2 3">Uncharacterized protein</fullName>
    </submittedName>
</protein>
<organism evidence="2">
    <name type="scientific">Guillardia theta (strain CCMP2712)</name>
    <name type="common">Cryptophyte</name>
    <dbReference type="NCBI Taxonomy" id="905079"/>
    <lineage>
        <taxon>Eukaryota</taxon>
        <taxon>Cryptophyceae</taxon>
        <taxon>Pyrenomonadales</taxon>
        <taxon>Geminigeraceae</taxon>
        <taxon>Guillardia</taxon>
    </lineage>
</organism>
<reference evidence="4" key="2">
    <citation type="submission" date="2012-11" db="EMBL/GenBank/DDBJ databases">
        <authorList>
            <person name="Kuo A."/>
            <person name="Curtis B.A."/>
            <person name="Tanifuji G."/>
            <person name="Burki F."/>
            <person name="Gruber A."/>
            <person name="Irimia M."/>
            <person name="Maruyama S."/>
            <person name="Arias M.C."/>
            <person name="Ball S.G."/>
            <person name="Gile G.H."/>
            <person name="Hirakawa Y."/>
            <person name="Hopkins J.F."/>
            <person name="Rensing S.A."/>
            <person name="Schmutz J."/>
            <person name="Symeonidi A."/>
            <person name="Elias M."/>
            <person name="Eveleigh R.J."/>
            <person name="Herman E.K."/>
            <person name="Klute M.J."/>
            <person name="Nakayama T."/>
            <person name="Obornik M."/>
            <person name="Reyes-Prieto A."/>
            <person name="Armbrust E.V."/>
            <person name="Aves S.J."/>
            <person name="Beiko R.G."/>
            <person name="Coutinho P."/>
            <person name="Dacks J.B."/>
            <person name="Durnford D.G."/>
            <person name="Fast N.M."/>
            <person name="Green B.R."/>
            <person name="Grisdale C."/>
            <person name="Hempe F."/>
            <person name="Henrissat B."/>
            <person name="Hoppner M.P."/>
            <person name="Ishida K.-I."/>
            <person name="Kim E."/>
            <person name="Koreny L."/>
            <person name="Kroth P.G."/>
            <person name="Liu Y."/>
            <person name="Malik S.-B."/>
            <person name="Maier U.G."/>
            <person name="McRose D."/>
            <person name="Mock T."/>
            <person name="Neilson J.A."/>
            <person name="Onodera N.T."/>
            <person name="Poole A.M."/>
            <person name="Pritham E.J."/>
            <person name="Richards T.A."/>
            <person name="Rocap G."/>
            <person name="Roy S.W."/>
            <person name="Sarai C."/>
            <person name="Schaack S."/>
            <person name="Shirato S."/>
            <person name="Slamovits C.H."/>
            <person name="Spencer D.F."/>
            <person name="Suzuki S."/>
            <person name="Worden A.Z."/>
            <person name="Zauner S."/>
            <person name="Barry K."/>
            <person name="Bell C."/>
            <person name="Bharti A.K."/>
            <person name="Crow J.A."/>
            <person name="Grimwood J."/>
            <person name="Kramer R."/>
            <person name="Lindquist E."/>
            <person name="Lucas S."/>
            <person name="Salamov A."/>
            <person name="McFadden G.I."/>
            <person name="Lane C.E."/>
            <person name="Keeling P.J."/>
            <person name="Gray M.W."/>
            <person name="Grigoriev I.V."/>
            <person name="Archibald J.M."/>
        </authorList>
    </citation>
    <scope>NUCLEOTIDE SEQUENCE</scope>
    <source>
        <strain evidence="4">CCMP2712</strain>
    </source>
</reference>
<accession>L1JHA9</accession>
<sequence>MDSLSLSSMMGLIWMTAACCALGIIVNIIERLRGSGDIKLPTSKLSYALCDGIRDAPVGFVDFLQNWTRKGRELGASPVVPGGESPGARRLQEARLEAAEVQGNGDYSLPAAEEPLETTAVYLSNDAGDRRSSGLNLPQGANLDMQMQRLGEHSMTLEAKEEKQDSLLASIIPASIMPWLNIGNSMEKGKCRGVKS</sequence>
<dbReference type="RefSeq" id="XP_005834504.1">
    <property type="nucleotide sequence ID" value="XM_005834447.1"/>
</dbReference>
<evidence type="ECO:0000313" key="4">
    <source>
        <dbReference type="Proteomes" id="UP000011087"/>
    </source>
</evidence>
<name>L1JHA9_GUITC</name>
<proteinExistence type="predicted"/>
<dbReference type="EMBL" id="JH992989">
    <property type="protein sequence ID" value="EKX47524.1"/>
    <property type="molecule type" value="Genomic_DNA"/>
</dbReference>
<keyword evidence="4" id="KW-1185">Reference proteome</keyword>
<evidence type="ECO:0000256" key="1">
    <source>
        <dbReference type="SAM" id="Phobius"/>
    </source>
</evidence>
<reference evidence="3" key="3">
    <citation type="submission" date="2015-06" db="UniProtKB">
        <authorList>
            <consortium name="EnsemblProtists"/>
        </authorList>
    </citation>
    <scope>IDENTIFICATION</scope>
</reference>
<keyword evidence="1" id="KW-1133">Transmembrane helix</keyword>
<dbReference type="PaxDb" id="55529-EKX47524"/>